<dbReference type="Proteomes" id="UP001066276">
    <property type="component" value="Chromosome 1_2"/>
</dbReference>
<feature type="region of interest" description="Disordered" evidence="1">
    <location>
        <begin position="88"/>
        <end position="116"/>
    </location>
</feature>
<feature type="region of interest" description="Disordered" evidence="1">
    <location>
        <begin position="52"/>
        <end position="73"/>
    </location>
</feature>
<evidence type="ECO:0000256" key="1">
    <source>
        <dbReference type="SAM" id="MobiDB-lite"/>
    </source>
</evidence>
<dbReference type="AlphaFoldDB" id="A0AAV7WCN0"/>
<reference evidence="2" key="1">
    <citation type="journal article" date="2022" name="bioRxiv">
        <title>Sequencing and chromosome-scale assembly of the giantPleurodeles waltlgenome.</title>
        <authorList>
            <person name="Brown T."/>
            <person name="Elewa A."/>
            <person name="Iarovenko S."/>
            <person name="Subramanian E."/>
            <person name="Araus A.J."/>
            <person name="Petzold A."/>
            <person name="Susuki M."/>
            <person name="Suzuki K.-i.T."/>
            <person name="Hayashi T."/>
            <person name="Toyoda A."/>
            <person name="Oliveira C."/>
            <person name="Osipova E."/>
            <person name="Leigh N.D."/>
            <person name="Simon A."/>
            <person name="Yun M.H."/>
        </authorList>
    </citation>
    <scope>NUCLEOTIDE SEQUENCE</scope>
    <source>
        <strain evidence="2">20211129_DDA</strain>
        <tissue evidence="2">Liver</tissue>
    </source>
</reference>
<feature type="compositionally biased region" description="Polar residues" evidence="1">
    <location>
        <begin position="88"/>
        <end position="103"/>
    </location>
</feature>
<dbReference type="EMBL" id="JANPWB010000002">
    <property type="protein sequence ID" value="KAJ1211804.1"/>
    <property type="molecule type" value="Genomic_DNA"/>
</dbReference>
<organism evidence="2 3">
    <name type="scientific">Pleurodeles waltl</name>
    <name type="common">Iberian ribbed newt</name>
    <dbReference type="NCBI Taxonomy" id="8319"/>
    <lineage>
        <taxon>Eukaryota</taxon>
        <taxon>Metazoa</taxon>
        <taxon>Chordata</taxon>
        <taxon>Craniata</taxon>
        <taxon>Vertebrata</taxon>
        <taxon>Euteleostomi</taxon>
        <taxon>Amphibia</taxon>
        <taxon>Batrachia</taxon>
        <taxon>Caudata</taxon>
        <taxon>Salamandroidea</taxon>
        <taxon>Salamandridae</taxon>
        <taxon>Pleurodelinae</taxon>
        <taxon>Pleurodeles</taxon>
    </lineage>
</organism>
<sequence length="231" mass="24059">MGPLLAPHLLTAPQEVHDCTGRSSGTAAALTSAGPRLHCHHHCCTSHLGPNSSADHAAGQGSSSSHGHPCPRIHRKRIGQVGAPQLLSASTNQQSPGPGTGASNLPLCSAPHPSPTPDRYRLHAAVLGSRLPNLPSAATRLPYSHGGAAQITGAPLPKLRDPQQPKALPRPDPLTRPLLGPWPRSQAAGPVLRPAAAFRPRIGPPLLLHLLDLWRSAGGRGFRDSRLHTGG</sequence>
<name>A0AAV7WCN0_PLEWA</name>
<gene>
    <name evidence="2" type="ORF">NDU88_007152</name>
</gene>
<accession>A0AAV7WCN0</accession>
<proteinExistence type="predicted"/>
<protein>
    <submittedName>
        <fullName evidence="2">Uncharacterized protein</fullName>
    </submittedName>
</protein>
<evidence type="ECO:0000313" key="3">
    <source>
        <dbReference type="Proteomes" id="UP001066276"/>
    </source>
</evidence>
<keyword evidence="3" id="KW-1185">Reference proteome</keyword>
<comment type="caution">
    <text evidence="2">The sequence shown here is derived from an EMBL/GenBank/DDBJ whole genome shotgun (WGS) entry which is preliminary data.</text>
</comment>
<evidence type="ECO:0000313" key="2">
    <source>
        <dbReference type="EMBL" id="KAJ1211804.1"/>
    </source>
</evidence>
<feature type="region of interest" description="Disordered" evidence="1">
    <location>
        <begin position="154"/>
        <end position="177"/>
    </location>
</feature>
<feature type="compositionally biased region" description="Low complexity" evidence="1">
    <location>
        <begin position="52"/>
        <end position="68"/>
    </location>
</feature>